<name>A0A939PEN0_9ACTN</name>
<evidence type="ECO:0000313" key="3">
    <source>
        <dbReference type="Proteomes" id="UP000669179"/>
    </source>
</evidence>
<feature type="domain" description="Knr4/Smi1-like" evidence="1">
    <location>
        <begin position="29"/>
        <end position="154"/>
    </location>
</feature>
<dbReference type="Proteomes" id="UP000669179">
    <property type="component" value="Unassembled WGS sequence"/>
</dbReference>
<gene>
    <name evidence="2" type="ORF">J4573_08485</name>
</gene>
<proteinExistence type="predicted"/>
<evidence type="ECO:0000259" key="1">
    <source>
        <dbReference type="Pfam" id="PF09346"/>
    </source>
</evidence>
<dbReference type="EMBL" id="JAGEOJ010000003">
    <property type="protein sequence ID" value="MBO2447121.1"/>
    <property type="molecule type" value="Genomic_DNA"/>
</dbReference>
<accession>A0A939PEN0</accession>
<dbReference type="InterPro" id="IPR037883">
    <property type="entry name" value="Knr4/Smi1-like_sf"/>
</dbReference>
<dbReference type="InterPro" id="IPR018958">
    <property type="entry name" value="Knr4/Smi1-like_dom"/>
</dbReference>
<sequence length="168" mass="18937">MRKKNMPLNDDEVVELVRTSLKHKHVSPPASPDSVSEAERYIGQPLPPLLRRIYLEVANGGFGPLQYDDGVLGVSGGEWQGDWADILDVYRAFTADPPDPKTPPYLVWLYDWGCAIWTLVDCRDERGPIWIWDGNLDDDETLYPMGIDLAGWLSRALEGRLTAPEKKS</sequence>
<dbReference type="RefSeq" id="WP_208254723.1">
    <property type="nucleotide sequence ID" value="NZ_JAGEOJ010000003.1"/>
</dbReference>
<dbReference type="AlphaFoldDB" id="A0A939PEN0"/>
<protein>
    <submittedName>
        <fullName evidence="2">SMI1/KNR4 family protein</fullName>
    </submittedName>
</protein>
<dbReference type="Pfam" id="PF09346">
    <property type="entry name" value="SMI1_KNR4"/>
    <property type="match status" value="1"/>
</dbReference>
<reference evidence="2" key="1">
    <citation type="submission" date="2021-03" db="EMBL/GenBank/DDBJ databases">
        <authorList>
            <person name="Kanchanasin P."/>
            <person name="Saeng-In P."/>
            <person name="Phongsopitanun W."/>
            <person name="Yuki M."/>
            <person name="Kudo T."/>
            <person name="Ohkuma M."/>
            <person name="Tanasupawat S."/>
        </authorList>
    </citation>
    <scope>NUCLEOTIDE SEQUENCE</scope>
    <source>
        <strain evidence="2">GKU 128</strain>
    </source>
</reference>
<organism evidence="2 3">
    <name type="scientific">Actinomadura barringtoniae</name>
    <dbReference type="NCBI Taxonomy" id="1427535"/>
    <lineage>
        <taxon>Bacteria</taxon>
        <taxon>Bacillati</taxon>
        <taxon>Actinomycetota</taxon>
        <taxon>Actinomycetes</taxon>
        <taxon>Streptosporangiales</taxon>
        <taxon>Thermomonosporaceae</taxon>
        <taxon>Actinomadura</taxon>
    </lineage>
</organism>
<evidence type="ECO:0000313" key="2">
    <source>
        <dbReference type="EMBL" id="MBO2447121.1"/>
    </source>
</evidence>
<dbReference type="Gene3D" id="3.40.1580.10">
    <property type="entry name" value="SMI1/KNR4-like"/>
    <property type="match status" value="1"/>
</dbReference>
<keyword evidence="3" id="KW-1185">Reference proteome</keyword>
<comment type="caution">
    <text evidence="2">The sequence shown here is derived from an EMBL/GenBank/DDBJ whole genome shotgun (WGS) entry which is preliminary data.</text>
</comment>
<dbReference type="SUPFAM" id="SSF160631">
    <property type="entry name" value="SMI1/KNR4-like"/>
    <property type="match status" value="1"/>
</dbReference>